<reference evidence="2" key="2">
    <citation type="submission" date="2024-05" db="EMBL/GenBank/DDBJ databases">
        <title>Rhodohalobacter halophilus gen. nov., sp. nov., a moderately halophilic member of the family Balneolaceae.</title>
        <authorList>
            <person name="Xia J."/>
        </authorList>
    </citation>
    <scope>NUCLEOTIDE SEQUENCE</scope>
    <source>
        <strain evidence="2">WB101</strain>
    </source>
</reference>
<gene>
    <name evidence="2" type="ORF">L6773_17765</name>
</gene>
<dbReference type="Proteomes" id="UP001165366">
    <property type="component" value="Unassembled WGS sequence"/>
</dbReference>
<dbReference type="SUPFAM" id="SSF53756">
    <property type="entry name" value="UDP-Glycosyltransferase/glycogen phosphorylase"/>
    <property type="match status" value="1"/>
</dbReference>
<name>A0ABS9KHV3_9BACT</name>
<reference evidence="2" key="1">
    <citation type="submission" date="2022-01" db="EMBL/GenBank/DDBJ databases">
        <authorList>
            <person name="Wang Y."/>
        </authorList>
    </citation>
    <scope>NUCLEOTIDE SEQUENCE</scope>
    <source>
        <strain evidence="2">WB101</strain>
    </source>
</reference>
<dbReference type="Gene3D" id="3.40.50.2000">
    <property type="entry name" value="Glycogen Phosphorylase B"/>
    <property type="match status" value="1"/>
</dbReference>
<organism evidence="2 3">
    <name type="scientific">Rhodohalobacter sulfatireducens</name>
    <dbReference type="NCBI Taxonomy" id="2911366"/>
    <lineage>
        <taxon>Bacteria</taxon>
        <taxon>Pseudomonadati</taxon>
        <taxon>Balneolota</taxon>
        <taxon>Balneolia</taxon>
        <taxon>Balneolales</taxon>
        <taxon>Balneolaceae</taxon>
        <taxon>Rhodohalobacter</taxon>
    </lineage>
</organism>
<sequence length="414" mass="47645">MAEKILIISPVPLFPGHAGNRERILAICTELMERGYILDFFYTGFHSEISEDHHSFFNGSVLDHKLETERVQFGKNPVSRLQEIANGLKIKIENWLRYLQDGSASARFNRSLTEYKNFGKWLLLMGQTDQSAYKAVIINYAPYSFYFDLFEDDTIRVIDTHDRLTDRFKLFINSSREPVDWHSLTREDEKKALSKADVVWAITSEEKKFFEELIESNVTKVYTLRHLIPFKEIKNQEKDPKIVMIGSGNRLNIDGLTWFLEQVWQKIRHYGLDLKFLVAGSICEAVDESILDDDIELYGRFESDDEIYSKGDLFINPMQEGTGLKIKTFEALANGKFVLSTEAGATGLNELVGNGLICSDDPATWIQEIKQFFKDNSIKQGQREKTAEIISQIYRQSLDVISESLNTKLESNEL</sequence>
<dbReference type="Pfam" id="PF13692">
    <property type="entry name" value="Glyco_trans_1_4"/>
    <property type="match status" value="1"/>
</dbReference>
<evidence type="ECO:0000256" key="1">
    <source>
        <dbReference type="ARBA" id="ARBA00022679"/>
    </source>
</evidence>
<dbReference type="PANTHER" id="PTHR46401:SF2">
    <property type="entry name" value="GLYCOSYLTRANSFERASE WBBK-RELATED"/>
    <property type="match status" value="1"/>
</dbReference>
<keyword evidence="3" id="KW-1185">Reference proteome</keyword>
<protein>
    <submittedName>
        <fullName evidence="2">Glycosyltransferase family 4 protein</fullName>
    </submittedName>
</protein>
<dbReference type="PANTHER" id="PTHR46401">
    <property type="entry name" value="GLYCOSYLTRANSFERASE WBBK-RELATED"/>
    <property type="match status" value="1"/>
</dbReference>
<dbReference type="RefSeq" id="WP_237855826.1">
    <property type="nucleotide sequence ID" value="NZ_JAKLWS010000032.1"/>
</dbReference>
<comment type="caution">
    <text evidence="2">The sequence shown here is derived from an EMBL/GenBank/DDBJ whole genome shotgun (WGS) entry which is preliminary data.</text>
</comment>
<accession>A0ABS9KHV3</accession>
<dbReference type="EMBL" id="JAKLWS010000032">
    <property type="protein sequence ID" value="MCG2590428.1"/>
    <property type="molecule type" value="Genomic_DNA"/>
</dbReference>
<evidence type="ECO:0000313" key="3">
    <source>
        <dbReference type="Proteomes" id="UP001165366"/>
    </source>
</evidence>
<keyword evidence="1" id="KW-0808">Transferase</keyword>
<proteinExistence type="predicted"/>
<evidence type="ECO:0000313" key="2">
    <source>
        <dbReference type="EMBL" id="MCG2590428.1"/>
    </source>
</evidence>